<dbReference type="EMBL" id="CP009354">
    <property type="protein sequence ID" value="AIW13870.1"/>
    <property type="molecule type" value="Genomic_DNA"/>
</dbReference>
<dbReference type="GeneID" id="23444386"/>
<evidence type="ECO:0000256" key="1">
    <source>
        <dbReference type="ARBA" id="ARBA00001954"/>
    </source>
</evidence>
<organism evidence="2 5">
    <name type="scientific">Vibrio tubiashii ATCC 19109</name>
    <dbReference type="NCBI Taxonomy" id="1051646"/>
    <lineage>
        <taxon>Bacteria</taxon>
        <taxon>Pseudomonadati</taxon>
        <taxon>Pseudomonadota</taxon>
        <taxon>Gammaproteobacteria</taxon>
        <taxon>Vibrionales</taxon>
        <taxon>Vibrionaceae</taxon>
        <taxon>Vibrio</taxon>
        <taxon>Vibrio oreintalis group</taxon>
    </lineage>
</organism>
<dbReference type="PATRIC" id="fig|1051646.9.peg.1300"/>
<reference evidence="3" key="1">
    <citation type="submission" date="2011-08" db="EMBL/GenBank/DDBJ databases">
        <authorList>
            <person name="Hoffman M."/>
            <person name="Strain E.A."/>
            <person name="Brown E."/>
            <person name="Allard M.W."/>
        </authorList>
    </citation>
    <scope>NUCLEOTIDE SEQUENCE</scope>
    <source>
        <strain evidence="3">ATCC 19109</strain>
    </source>
</reference>
<reference evidence="3 4" key="2">
    <citation type="journal article" date="2012" name="Int. J. Syst. Evol. Microbiol.">
        <title>Vibrio caribbeanicus sp. nov., isolated from the marine sponge Scleritoderma cyanea.</title>
        <authorList>
            <person name="Hoffmann M."/>
            <person name="Monday S.R."/>
            <person name="Allard M.W."/>
            <person name="Strain E.A."/>
            <person name="Whittaker P."/>
            <person name="Naum M."/>
            <person name="McCarthy P.J."/>
            <person name="Lopez J.V."/>
            <person name="Fischer M."/>
            <person name="Brown E.W."/>
        </authorList>
    </citation>
    <scope>NUCLEOTIDE SEQUENCE [LARGE SCALE GENOMIC DNA]</scope>
    <source>
        <strain evidence="3 4">ATCC 19109</strain>
    </source>
</reference>
<dbReference type="STRING" id="1051646.IX91_06605"/>
<evidence type="ECO:0000313" key="5">
    <source>
        <dbReference type="Proteomes" id="UP000030071"/>
    </source>
</evidence>
<dbReference type="KEGG" id="vtu:IX91_06605"/>
<gene>
    <name evidence="2" type="ORF">IX91_06605</name>
    <name evidence="3" type="ORF">VITU9109_16113</name>
</gene>
<dbReference type="PANTHER" id="PTHR20883:SF48">
    <property type="entry name" value="ECTOINE DIOXYGENASE"/>
    <property type="match status" value="1"/>
</dbReference>
<evidence type="ECO:0008006" key="6">
    <source>
        <dbReference type="Google" id="ProtNLM"/>
    </source>
</evidence>
<dbReference type="eggNOG" id="COG5285">
    <property type="taxonomic scope" value="Bacteria"/>
</dbReference>
<dbReference type="SUPFAM" id="SSF51197">
    <property type="entry name" value="Clavaminate synthase-like"/>
    <property type="match status" value="2"/>
</dbReference>
<dbReference type="GO" id="GO:0005506">
    <property type="term" value="F:iron ion binding"/>
    <property type="evidence" value="ECO:0007669"/>
    <property type="project" value="UniProtKB-ARBA"/>
</dbReference>
<dbReference type="Gene3D" id="2.60.120.620">
    <property type="entry name" value="q2cbj1_9rhob like domain"/>
    <property type="match status" value="2"/>
</dbReference>
<proteinExistence type="predicted"/>
<protein>
    <recommendedName>
        <fullName evidence="6">Phytanoyl-CoA dioxygenase</fullName>
    </recommendedName>
</protein>
<dbReference type="EMBL" id="AFWI01000046">
    <property type="protein sequence ID" value="EGU58038.1"/>
    <property type="molecule type" value="Genomic_DNA"/>
</dbReference>
<dbReference type="HOGENOM" id="CLU_048953_9_0_6"/>
<comment type="cofactor">
    <cofactor evidence="1">
        <name>Fe(2+)</name>
        <dbReference type="ChEBI" id="CHEBI:29033"/>
    </cofactor>
</comment>
<dbReference type="InterPro" id="IPR008775">
    <property type="entry name" value="Phytyl_CoA_dOase-like"/>
</dbReference>
<dbReference type="Pfam" id="PF05721">
    <property type="entry name" value="PhyH"/>
    <property type="match status" value="1"/>
</dbReference>
<evidence type="ECO:0000313" key="3">
    <source>
        <dbReference type="EMBL" id="EGU58038.1"/>
    </source>
</evidence>
<evidence type="ECO:0000313" key="2">
    <source>
        <dbReference type="EMBL" id="AIW13870.1"/>
    </source>
</evidence>
<dbReference type="RefSeq" id="WP_004743449.1">
    <property type="nucleotide sequence ID" value="NZ_AFWI01000046.1"/>
</dbReference>
<dbReference type="GO" id="GO:0016706">
    <property type="term" value="F:2-oxoglutarate-dependent dioxygenase activity"/>
    <property type="evidence" value="ECO:0007669"/>
    <property type="project" value="UniProtKB-ARBA"/>
</dbReference>
<evidence type="ECO:0000313" key="4">
    <source>
        <dbReference type="Proteomes" id="UP000003836"/>
    </source>
</evidence>
<keyword evidence="4" id="KW-1185">Reference proteome</keyword>
<dbReference type="Proteomes" id="UP000030071">
    <property type="component" value="Chromosome 1"/>
</dbReference>
<sequence length="339" mass="39316">MTTKRDGGLTELQIERFHRDGFIGPLPKFCEEALVDEVHLSCLEAVNNPHPHPIYGRYSVRDWHLVFSRMEEFLTHPVLVDVLRSLIGNDLVLWRSKIFYKKTNERGTGWHQEWGDFDGEEIGNCKPSLRPQNRENNWWNITVWVALTDVELECAPLRFIRGSHKKKYPKKMVPMPQSEFWHDPFIGCKSVADIVDRARNLTLVLDVDTSKIFEGVDVSRYTLEEAKEHVRCHLEKFPAKKTLGIDESKEDIVTLPMKRGEFVVFTERTMHGSLSNLSNKDRLAVNFRVTTTDTDIYPSRHQGDFIDGSNLDITKHENLLLSGEDLSLGRNKYRLGKRR</sequence>
<accession>F9T206</accession>
<name>F9T206_9VIBR</name>
<dbReference type="AlphaFoldDB" id="F9T206"/>
<dbReference type="PANTHER" id="PTHR20883">
    <property type="entry name" value="PHYTANOYL-COA DIOXYGENASE DOMAIN CONTAINING 1"/>
    <property type="match status" value="1"/>
</dbReference>
<reference evidence="2 5" key="3">
    <citation type="submission" date="2014-08" db="EMBL/GenBank/DDBJ databases">
        <title>First Complete Genome Sequence of the Shellfish Pathogen Vibrio tubiashii.</title>
        <authorList>
            <person name="Richards G.P."/>
            <person name="Needleman D.S."/>
            <person name="Watson M.A."/>
            <person name="Bono J.L."/>
        </authorList>
    </citation>
    <scope>NUCLEOTIDE SEQUENCE [LARGE SCALE GENOMIC DNA]</scope>
    <source>
        <strain evidence="2 5">ATCC 19109</strain>
    </source>
</reference>
<dbReference type="Proteomes" id="UP000003836">
    <property type="component" value="Unassembled WGS sequence"/>
</dbReference>